<evidence type="ECO:0000313" key="5">
    <source>
        <dbReference type="Proteomes" id="UP001501624"/>
    </source>
</evidence>
<keyword evidence="3" id="KW-0560">Oxidoreductase</keyword>
<evidence type="ECO:0000313" key="4">
    <source>
        <dbReference type="EMBL" id="GAA3799979.1"/>
    </source>
</evidence>
<accession>A0ABP7HMZ5</accession>
<dbReference type="InterPro" id="IPR004136">
    <property type="entry name" value="NMO"/>
</dbReference>
<protein>
    <submittedName>
        <fullName evidence="4">Enoyl-[acyl-carrier-protein] reductase FabK</fullName>
    </submittedName>
</protein>
<dbReference type="PANTHER" id="PTHR32332">
    <property type="entry name" value="2-NITROPROPANE DIOXYGENASE"/>
    <property type="match status" value="1"/>
</dbReference>
<evidence type="ECO:0000256" key="3">
    <source>
        <dbReference type="ARBA" id="ARBA00023002"/>
    </source>
</evidence>
<dbReference type="Proteomes" id="UP001501624">
    <property type="component" value="Unassembled WGS sequence"/>
</dbReference>
<keyword evidence="2" id="KW-0288">FMN</keyword>
<reference evidence="5" key="1">
    <citation type="journal article" date="2019" name="Int. J. Syst. Evol. Microbiol.">
        <title>The Global Catalogue of Microorganisms (GCM) 10K type strain sequencing project: providing services to taxonomists for standard genome sequencing and annotation.</title>
        <authorList>
            <consortium name="The Broad Institute Genomics Platform"/>
            <consortium name="The Broad Institute Genome Sequencing Center for Infectious Disease"/>
            <person name="Wu L."/>
            <person name="Ma J."/>
        </authorList>
    </citation>
    <scope>NUCLEOTIDE SEQUENCE [LARGE SCALE GENOMIC DNA]</scope>
    <source>
        <strain evidence="5">JCM 17017</strain>
    </source>
</reference>
<dbReference type="SUPFAM" id="SSF51412">
    <property type="entry name" value="Inosine monophosphate dehydrogenase (IMPDH)"/>
    <property type="match status" value="1"/>
</dbReference>
<name>A0ABP7HMZ5_9PSEU</name>
<evidence type="ECO:0000256" key="1">
    <source>
        <dbReference type="ARBA" id="ARBA00022630"/>
    </source>
</evidence>
<gene>
    <name evidence="4" type="primary">fabK</name>
    <name evidence="4" type="ORF">GCM10022380_16660</name>
</gene>
<keyword evidence="5" id="KW-1185">Reference proteome</keyword>
<dbReference type="PANTHER" id="PTHR32332:SF20">
    <property type="entry name" value="2-NITROPROPANE DIOXYGENASE-LIKE PROTEIN"/>
    <property type="match status" value="1"/>
</dbReference>
<sequence length="350" mass="37000">MGRSPEAKTGPPAQTSPMRTTLCDLLGIEVPIISAPFGPFDSVGLAAAVCEAGGLGSLGTAIRPLPDLREQWRRLRERTARPFAINHTTRPFDEEVFAASLRARPSVISFHLGDPGDLVKRAHDAGCAWVQQVMDVDQARQALDRGADVLIAQGTEAGGHSGFIGTLALVPQVVDVAGAVPVVAAGGIADGRGLAAALALGAQGVAMGTRFLATTEMAISPEWKQLLVEAGSRDAVHEDLLDVLLPPYNRPRHPAQGRLLRTPFLREWADRRDELPERIGEIGREVVAAVLTGRGHEYLPFAGQSVGLIGDVRPAAQVVRDVVSEAETILSALGRDRAPRPAAGAPVPSR</sequence>
<dbReference type="Gene3D" id="3.20.20.70">
    <property type="entry name" value="Aldolase class I"/>
    <property type="match status" value="1"/>
</dbReference>
<dbReference type="EMBL" id="BAABCM010000001">
    <property type="protein sequence ID" value="GAA3799979.1"/>
    <property type="molecule type" value="Genomic_DNA"/>
</dbReference>
<dbReference type="CDD" id="cd04730">
    <property type="entry name" value="NPD_like"/>
    <property type="match status" value="1"/>
</dbReference>
<organism evidence="4 5">
    <name type="scientific">Amycolatopsis tucumanensis</name>
    <dbReference type="NCBI Taxonomy" id="401106"/>
    <lineage>
        <taxon>Bacteria</taxon>
        <taxon>Bacillati</taxon>
        <taxon>Actinomycetota</taxon>
        <taxon>Actinomycetes</taxon>
        <taxon>Pseudonocardiales</taxon>
        <taxon>Pseudonocardiaceae</taxon>
        <taxon>Amycolatopsis</taxon>
    </lineage>
</organism>
<dbReference type="Pfam" id="PF03060">
    <property type="entry name" value="NMO"/>
    <property type="match status" value="2"/>
</dbReference>
<keyword evidence="1" id="KW-0285">Flavoprotein</keyword>
<comment type="caution">
    <text evidence="4">The sequence shown here is derived from an EMBL/GenBank/DDBJ whole genome shotgun (WGS) entry which is preliminary data.</text>
</comment>
<evidence type="ECO:0000256" key="2">
    <source>
        <dbReference type="ARBA" id="ARBA00022643"/>
    </source>
</evidence>
<proteinExistence type="predicted"/>
<dbReference type="InterPro" id="IPR013785">
    <property type="entry name" value="Aldolase_TIM"/>
</dbReference>